<accession>A0A834YFV6</accession>
<dbReference type="OrthoDB" id="683795at2759"/>
<dbReference type="PANTHER" id="PTHR46354:SF9">
    <property type="entry name" value="PROTEIN INAPERTURATE POLLEN1"/>
    <property type="match status" value="1"/>
</dbReference>
<dbReference type="Pfam" id="PF14144">
    <property type="entry name" value="DOG1"/>
    <property type="match status" value="1"/>
</dbReference>
<organism evidence="2 3">
    <name type="scientific">Tetracentron sinense</name>
    <name type="common">Spur-leaf</name>
    <dbReference type="NCBI Taxonomy" id="13715"/>
    <lineage>
        <taxon>Eukaryota</taxon>
        <taxon>Viridiplantae</taxon>
        <taxon>Streptophyta</taxon>
        <taxon>Embryophyta</taxon>
        <taxon>Tracheophyta</taxon>
        <taxon>Spermatophyta</taxon>
        <taxon>Magnoliopsida</taxon>
        <taxon>Trochodendrales</taxon>
        <taxon>Trochodendraceae</taxon>
        <taxon>Tetracentron</taxon>
    </lineage>
</organism>
<dbReference type="PANTHER" id="PTHR46354">
    <property type="entry name" value="DOG1 DOMAIN-CONTAINING PROTEIN"/>
    <property type="match status" value="1"/>
</dbReference>
<evidence type="ECO:0000259" key="1">
    <source>
        <dbReference type="PROSITE" id="PS51806"/>
    </source>
</evidence>
<comment type="caution">
    <text evidence="2">The sequence shown here is derived from an EMBL/GenBank/DDBJ whole genome shotgun (WGS) entry which is preliminary data.</text>
</comment>
<dbReference type="InterPro" id="IPR051886">
    <property type="entry name" value="Seed_Dev/Stress_Resp_Reg"/>
</dbReference>
<gene>
    <name evidence="2" type="ORF">HHK36_028694</name>
</gene>
<dbReference type="InterPro" id="IPR025422">
    <property type="entry name" value="TGA_domain"/>
</dbReference>
<dbReference type="Proteomes" id="UP000655225">
    <property type="component" value="Unassembled WGS sequence"/>
</dbReference>
<evidence type="ECO:0000313" key="2">
    <source>
        <dbReference type="EMBL" id="KAF8379261.1"/>
    </source>
</evidence>
<dbReference type="GO" id="GO:0043565">
    <property type="term" value="F:sequence-specific DNA binding"/>
    <property type="evidence" value="ECO:0007669"/>
    <property type="project" value="InterPro"/>
</dbReference>
<reference evidence="2 3" key="1">
    <citation type="submission" date="2020-04" db="EMBL/GenBank/DDBJ databases">
        <title>Plant Genome Project.</title>
        <authorList>
            <person name="Zhang R.-G."/>
        </authorList>
    </citation>
    <scope>NUCLEOTIDE SEQUENCE [LARGE SCALE GENOMIC DNA]</scope>
    <source>
        <strain evidence="2">YNK0</strain>
        <tissue evidence="2">Leaf</tissue>
    </source>
</reference>
<sequence>MAWRNTSTARIGRRKSSRLFKDYYAEWIETLKNTLLPLLRHSMSSSSSSSSLLSTHVEMLHHHFQSYYEALDLAASQDLSQLLYPDWRNSLEKPFLWLGDFHPNLFTNLLRSFLDDDSNNGGLAWKNPSKPLLNRVEQIECGLRLMVPALVARSRAAQAGFIDRVAVDWVRCQGRKEATKDFCGAVMAQMEELMIVFMDANRLRRSILTEIMGATDVYQAALYLQAFAQFLVGFRDAELLSEFERCKLPLS</sequence>
<dbReference type="OMA" id="QNWHVVM"/>
<dbReference type="EMBL" id="JABCRI010000022">
    <property type="protein sequence ID" value="KAF8379261.1"/>
    <property type="molecule type" value="Genomic_DNA"/>
</dbReference>
<protein>
    <recommendedName>
        <fullName evidence="1">DOG1 domain-containing protein</fullName>
    </recommendedName>
</protein>
<dbReference type="AlphaFoldDB" id="A0A834YFV6"/>
<keyword evidence="3" id="KW-1185">Reference proteome</keyword>
<proteinExistence type="predicted"/>
<name>A0A834YFV6_TETSI</name>
<dbReference type="PROSITE" id="PS51806">
    <property type="entry name" value="DOG1"/>
    <property type="match status" value="1"/>
</dbReference>
<evidence type="ECO:0000313" key="3">
    <source>
        <dbReference type="Proteomes" id="UP000655225"/>
    </source>
</evidence>
<dbReference type="GO" id="GO:0006351">
    <property type="term" value="P:DNA-templated transcription"/>
    <property type="evidence" value="ECO:0007669"/>
    <property type="project" value="InterPro"/>
</dbReference>
<feature type="domain" description="DOG1" evidence="1">
    <location>
        <begin position="17"/>
        <end position="244"/>
    </location>
</feature>